<dbReference type="Proteomes" id="UP000198748">
    <property type="component" value="Unassembled WGS sequence"/>
</dbReference>
<dbReference type="Gene3D" id="3.30.530.20">
    <property type="match status" value="1"/>
</dbReference>
<name>A0A1G7RK32_9BACT</name>
<dbReference type="Gene3D" id="3.40.630.30">
    <property type="match status" value="1"/>
</dbReference>
<dbReference type="InterPro" id="IPR019587">
    <property type="entry name" value="Polyketide_cyclase/dehydratase"/>
</dbReference>
<dbReference type="CDD" id="cd07818">
    <property type="entry name" value="SRPBCC_1"/>
    <property type="match status" value="1"/>
</dbReference>
<dbReference type="AlphaFoldDB" id="A0A1G7RK32"/>
<dbReference type="EMBL" id="FNAN01000015">
    <property type="protein sequence ID" value="SDG10410.1"/>
    <property type="molecule type" value="Genomic_DNA"/>
</dbReference>
<dbReference type="InterPro" id="IPR000182">
    <property type="entry name" value="GNAT_dom"/>
</dbReference>
<dbReference type="PANTHER" id="PTHR43792">
    <property type="entry name" value="GNAT FAMILY, PUTATIVE (AFU_ORTHOLOGUE AFUA_3G00765)-RELATED-RELATED"/>
    <property type="match status" value="1"/>
</dbReference>
<feature type="transmembrane region" description="Helical" evidence="1">
    <location>
        <begin position="175"/>
        <end position="193"/>
    </location>
</feature>
<gene>
    <name evidence="3" type="ORF">SAMN04487996_11558</name>
</gene>
<dbReference type="GO" id="GO:0016747">
    <property type="term" value="F:acyltransferase activity, transferring groups other than amino-acyl groups"/>
    <property type="evidence" value="ECO:0007669"/>
    <property type="project" value="InterPro"/>
</dbReference>
<evidence type="ECO:0000256" key="1">
    <source>
        <dbReference type="SAM" id="Phobius"/>
    </source>
</evidence>
<organism evidence="3 4">
    <name type="scientific">Dyadobacter soli</name>
    <dbReference type="NCBI Taxonomy" id="659014"/>
    <lineage>
        <taxon>Bacteria</taxon>
        <taxon>Pseudomonadati</taxon>
        <taxon>Bacteroidota</taxon>
        <taxon>Cytophagia</taxon>
        <taxon>Cytophagales</taxon>
        <taxon>Spirosomataceae</taxon>
        <taxon>Dyadobacter</taxon>
    </lineage>
</organism>
<keyword evidence="4" id="KW-1185">Reference proteome</keyword>
<dbReference type="InterPro" id="IPR016181">
    <property type="entry name" value="Acyl_CoA_acyltransferase"/>
</dbReference>
<keyword evidence="1" id="KW-0472">Membrane</keyword>
<keyword evidence="1" id="KW-0812">Transmembrane</keyword>
<dbReference type="OrthoDB" id="9788916at2"/>
<feature type="domain" description="N-acetyltransferase" evidence="2">
    <location>
        <begin position="11"/>
        <end position="177"/>
    </location>
</feature>
<protein>
    <submittedName>
        <fullName evidence="3">Protein N-acetyltransferase, RimJ/RimL family</fullName>
    </submittedName>
</protein>
<dbReference type="STRING" id="659014.SAMN04487996_11558"/>
<evidence type="ECO:0000259" key="2">
    <source>
        <dbReference type="PROSITE" id="PS51186"/>
    </source>
</evidence>
<dbReference type="SUPFAM" id="SSF55961">
    <property type="entry name" value="Bet v1-like"/>
    <property type="match status" value="1"/>
</dbReference>
<dbReference type="Pfam" id="PF10604">
    <property type="entry name" value="Polyketide_cyc2"/>
    <property type="match status" value="1"/>
</dbReference>
<keyword evidence="3" id="KW-0808">Transferase</keyword>
<evidence type="ECO:0000313" key="4">
    <source>
        <dbReference type="Proteomes" id="UP000198748"/>
    </source>
</evidence>
<dbReference type="Pfam" id="PF13302">
    <property type="entry name" value="Acetyltransf_3"/>
    <property type="match status" value="1"/>
</dbReference>
<evidence type="ECO:0000313" key="3">
    <source>
        <dbReference type="EMBL" id="SDG10410.1"/>
    </source>
</evidence>
<accession>A0A1G7RK32</accession>
<dbReference type="SUPFAM" id="SSF55729">
    <property type="entry name" value="Acyl-CoA N-acyltransferases (Nat)"/>
    <property type="match status" value="1"/>
</dbReference>
<dbReference type="PROSITE" id="PS51186">
    <property type="entry name" value="GNAT"/>
    <property type="match status" value="1"/>
</dbReference>
<proteinExistence type="predicted"/>
<reference evidence="4" key="1">
    <citation type="submission" date="2016-10" db="EMBL/GenBank/DDBJ databases">
        <authorList>
            <person name="Varghese N."/>
            <person name="Submissions S."/>
        </authorList>
    </citation>
    <scope>NUCLEOTIDE SEQUENCE [LARGE SCALE GENOMIC DNA]</scope>
    <source>
        <strain evidence="4">DSM 25329</strain>
    </source>
</reference>
<sequence length="347" mass="39384">MIVTPIYTEHFVLTKMTAGDGDKYFRLSNNANVMKYVTGYSLTREESDNMLKSFLEEYGMDTYLGRYLIEDRHSGELIGAAKLDRVGSAIEIGYRVMEEFWGKGVATEIATGLIRFSKNVLKARDVIAFVNVNNAASIRVLEKAGMTNTELIEDLDEVKYRFNYSPKSTPFMKKALYIFLGLVALILIAAFIMPKDYAVEREIVVNKPKAEVFEYLKSLKKQNDWSVWGRRDPNMVKTFSGTDGTVGFVSMWEGNDEVGKGEQEITKIEEGRRIDTQLRFLKPFESTSDAYMVTEGIDSASTRVRWGFTGKMPIPMNVMLPIMNMEESIGKDFQEGLTNLKGILEKQ</sequence>
<keyword evidence="1" id="KW-1133">Transmembrane helix</keyword>
<dbReference type="PANTHER" id="PTHR43792:SF1">
    <property type="entry name" value="N-ACETYLTRANSFERASE DOMAIN-CONTAINING PROTEIN"/>
    <property type="match status" value="1"/>
</dbReference>
<dbReference type="InterPro" id="IPR023393">
    <property type="entry name" value="START-like_dom_sf"/>
</dbReference>
<dbReference type="InterPro" id="IPR051531">
    <property type="entry name" value="N-acetyltransferase"/>
</dbReference>
<dbReference type="RefSeq" id="WP_090155246.1">
    <property type="nucleotide sequence ID" value="NZ_FNAN01000015.1"/>
</dbReference>